<dbReference type="Proteomes" id="UP001497516">
    <property type="component" value="Chromosome 6"/>
</dbReference>
<accession>A0AAV2FIL9</accession>
<organism evidence="2 3">
    <name type="scientific">Linum trigynum</name>
    <dbReference type="NCBI Taxonomy" id="586398"/>
    <lineage>
        <taxon>Eukaryota</taxon>
        <taxon>Viridiplantae</taxon>
        <taxon>Streptophyta</taxon>
        <taxon>Embryophyta</taxon>
        <taxon>Tracheophyta</taxon>
        <taxon>Spermatophyta</taxon>
        <taxon>Magnoliopsida</taxon>
        <taxon>eudicotyledons</taxon>
        <taxon>Gunneridae</taxon>
        <taxon>Pentapetalae</taxon>
        <taxon>rosids</taxon>
        <taxon>fabids</taxon>
        <taxon>Malpighiales</taxon>
        <taxon>Linaceae</taxon>
        <taxon>Linum</taxon>
    </lineage>
</organism>
<dbReference type="EMBL" id="OZ034819">
    <property type="protein sequence ID" value="CAL1398149.1"/>
    <property type="molecule type" value="Genomic_DNA"/>
</dbReference>
<feature type="region of interest" description="Disordered" evidence="1">
    <location>
        <begin position="63"/>
        <end position="102"/>
    </location>
</feature>
<dbReference type="AlphaFoldDB" id="A0AAV2FIL9"/>
<evidence type="ECO:0000256" key="1">
    <source>
        <dbReference type="SAM" id="MobiDB-lite"/>
    </source>
</evidence>
<proteinExistence type="predicted"/>
<name>A0AAV2FIL9_9ROSI</name>
<evidence type="ECO:0000313" key="2">
    <source>
        <dbReference type="EMBL" id="CAL1398149.1"/>
    </source>
</evidence>
<reference evidence="2 3" key="1">
    <citation type="submission" date="2024-04" db="EMBL/GenBank/DDBJ databases">
        <authorList>
            <person name="Fracassetti M."/>
        </authorList>
    </citation>
    <scope>NUCLEOTIDE SEQUENCE [LARGE SCALE GENOMIC DNA]</scope>
</reference>
<feature type="compositionally biased region" description="Polar residues" evidence="1">
    <location>
        <begin position="76"/>
        <end position="88"/>
    </location>
</feature>
<sequence>MLTKLAIHKHVVQAMPSRQSSPVKLQAFCQGTRLGAGAENKGIREPNHLIDVVGLGTGGGLRVSAGKGRNHPRRGSSASLASNCTATGGQEEMNMGSRQQND</sequence>
<protein>
    <submittedName>
        <fullName evidence="2">Uncharacterized protein</fullName>
    </submittedName>
</protein>
<gene>
    <name evidence="2" type="ORF">LTRI10_LOCUS38399</name>
</gene>
<keyword evidence="3" id="KW-1185">Reference proteome</keyword>
<evidence type="ECO:0000313" key="3">
    <source>
        <dbReference type="Proteomes" id="UP001497516"/>
    </source>
</evidence>